<dbReference type="AlphaFoldDB" id="A0A517PRY9"/>
<dbReference type="SUPFAM" id="SSF53649">
    <property type="entry name" value="Alkaline phosphatase-like"/>
    <property type="match status" value="1"/>
</dbReference>
<dbReference type="InterPro" id="IPR017850">
    <property type="entry name" value="Alkaline_phosphatase_core_sf"/>
</dbReference>
<accession>A0A517PRY9</accession>
<keyword evidence="2" id="KW-1185">Reference proteome</keyword>
<dbReference type="InterPro" id="IPR010869">
    <property type="entry name" value="DUF1501"/>
</dbReference>
<reference evidence="1 2" key="1">
    <citation type="submission" date="2019-02" db="EMBL/GenBank/DDBJ databases">
        <title>Deep-cultivation of Planctomycetes and their phenomic and genomic characterization uncovers novel biology.</title>
        <authorList>
            <person name="Wiegand S."/>
            <person name="Jogler M."/>
            <person name="Boedeker C."/>
            <person name="Pinto D."/>
            <person name="Vollmers J."/>
            <person name="Rivas-Marin E."/>
            <person name="Kohn T."/>
            <person name="Peeters S.H."/>
            <person name="Heuer A."/>
            <person name="Rast P."/>
            <person name="Oberbeckmann S."/>
            <person name="Bunk B."/>
            <person name="Jeske O."/>
            <person name="Meyerdierks A."/>
            <person name="Storesund J.E."/>
            <person name="Kallscheuer N."/>
            <person name="Luecker S."/>
            <person name="Lage O.M."/>
            <person name="Pohl T."/>
            <person name="Merkel B.J."/>
            <person name="Hornburger P."/>
            <person name="Mueller R.-W."/>
            <person name="Bruemmer F."/>
            <person name="Labrenz M."/>
            <person name="Spormann A.M."/>
            <person name="Op den Camp H."/>
            <person name="Overmann J."/>
            <person name="Amann R."/>
            <person name="Jetten M.S.M."/>
            <person name="Mascher T."/>
            <person name="Medema M.H."/>
            <person name="Devos D.P."/>
            <person name="Kaster A.-K."/>
            <person name="Ovreas L."/>
            <person name="Rohde M."/>
            <person name="Galperin M.Y."/>
            <person name="Jogler C."/>
        </authorList>
    </citation>
    <scope>NUCLEOTIDE SEQUENCE [LARGE SCALE GENOMIC DNA]</scope>
    <source>
        <strain evidence="1 2">HG66A1</strain>
    </source>
</reference>
<dbReference type="OrthoDB" id="127333at2"/>
<organism evidence="1 2">
    <name type="scientific">Gimesia chilikensis</name>
    <dbReference type="NCBI Taxonomy" id="2605989"/>
    <lineage>
        <taxon>Bacteria</taxon>
        <taxon>Pseudomonadati</taxon>
        <taxon>Planctomycetota</taxon>
        <taxon>Planctomycetia</taxon>
        <taxon>Planctomycetales</taxon>
        <taxon>Planctomycetaceae</taxon>
        <taxon>Gimesia</taxon>
    </lineage>
</organism>
<gene>
    <name evidence="1" type="ORF">HG66A1_39450</name>
</gene>
<evidence type="ECO:0000313" key="1">
    <source>
        <dbReference type="EMBL" id="QDT22138.1"/>
    </source>
</evidence>
<proteinExistence type="predicted"/>
<evidence type="ECO:0000313" key="2">
    <source>
        <dbReference type="Proteomes" id="UP000320421"/>
    </source>
</evidence>
<dbReference type="InterPro" id="IPR006311">
    <property type="entry name" value="TAT_signal"/>
</dbReference>
<dbReference type="Pfam" id="PF07394">
    <property type="entry name" value="DUF1501"/>
    <property type="match status" value="1"/>
</dbReference>
<protein>
    <recommendedName>
        <fullName evidence="3">DUF1501 domain-containing protein</fullName>
    </recommendedName>
</protein>
<evidence type="ECO:0008006" key="3">
    <source>
        <dbReference type="Google" id="ProtNLM"/>
    </source>
</evidence>
<dbReference type="EMBL" id="CP036266">
    <property type="protein sequence ID" value="QDT22138.1"/>
    <property type="molecule type" value="Genomic_DNA"/>
</dbReference>
<name>A0A517PRY9_9PLAN</name>
<dbReference type="PROSITE" id="PS51318">
    <property type="entry name" value="TAT"/>
    <property type="match status" value="1"/>
</dbReference>
<dbReference type="PANTHER" id="PTHR43737">
    <property type="entry name" value="BLL7424 PROTEIN"/>
    <property type="match status" value="1"/>
</dbReference>
<dbReference type="PANTHER" id="PTHR43737:SF1">
    <property type="entry name" value="DUF1501 DOMAIN-CONTAINING PROTEIN"/>
    <property type="match status" value="1"/>
</dbReference>
<sequence length="495" mass="54375">MSQPITELPTISINQLLARRQLLKRAGSGIGTLGLLSLLQQEGLLETSQAAPAVRPNNPLAPKEPHMPAKAKAVIWLFINGGPSQVDTWDYKPELEKRDGVALEGFDNKTGFFQNAVGPLMKSPFKFKQYGESGKWVSDIFPHLSQHVDKMAFIHSGHTESNNHSPALFMMNCGVPKMGHPCVGSWVTYGLGSESDSLPAFVVMSDPLGRGLPKGHSLNWGAGFLPSVYQGTYLRPTGEPIDNLQPPPVLTNKGRQRSQLDLVKALNRQHLEQNEGDQELAARIESFELAYRMQSAAPEALDISQEPKHLQDQYGIGNKQCEHFAKQCLIARRMVERGTRFVQIYSGGMENQRSWDGHQDIKGNHSGFAGETDQPIAALLGDLEARGLLDETLVIWGGEFGRLPIAQKGANPGRDHNPHAFTTWMAGGGVKAGTTYGATDEIGFKAAENKVHVNDLHATILRLLGMDHEKLTYLYSGRRFRLTDVGGHVIDELIA</sequence>
<dbReference type="RefSeq" id="WP_145187525.1">
    <property type="nucleotide sequence ID" value="NZ_CP036266.1"/>
</dbReference>
<dbReference type="Proteomes" id="UP000320421">
    <property type="component" value="Chromosome"/>
</dbReference>